<dbReference type="InterPro" id="IPR007110">
    <property type="entry name" value="Ig-like_dom"/>
</dbReference>
<feature type="domain" description="Ig-like" evidence="6">
    <location>
        <begin position="114"/>
        <end position="205"/>
    </location>
</feature>
<feature type="transmembrane region" description="Helical" evidence="4">
    <location>
        <begin position="845"/>
        <end position="867"/>
    </location>
</feature>
<feature type="signal peptide" evidence="5">
    <location>
        <begin position="1"/>
        <end position="20"/>
    </location>
</feature>
<feature type="domain" description="Fibronectin type-III" evidence="7">
    <location>
        <begin position="636"/>
        <end position="734"/>
    </location>
</feature>
<feature type="domain" description="Ig-like" evidence="6">
    <location>
        <begin position="21"/>
        <end position="112"/>
    </location>
</feature>
<name>A0A2P1DV83_ISOPU</name>
<dbReference type="InterPro" id="IPR036179">
    <property type="entry name" value="Ig-like_dom_sf"/>
</dbReference>
<dbReference type="CDD" id="cd00063">
    <property type="entry name" value="FN3"/>
    <property type="match status" value="3"/>
</dbReference>
<dbReference type="GO" id="GO:0005886">
    <property type="term" value="C:plasma membrane"/>
    <property type="evidence" value="ECO:0007669"/>
    <property type="project" value="TreeGrafter"/>
</dbReference>
<feature type="domain" description="Ig-like" evidence="6">
    <location>
        <begin position="210"/>
        <end position="293"/>
    </location>
</feature>
<feature type="domain" description="Ig-like" evidence="6">
    <location>
        <begin position="297"/>
        <end position="400"/>
    </location>
</feature>
<keyword evidence="1" id="KW-0677">Repeat</keyword>
<dbReference type="SMART" id="SM00060">
    <property type="entry name" value="FN3"/>
    <property type="match status" value="3"/>
</dbReference>
<dbReference type="InterPro" id="IPR003599">
    <property type="entry name" value="Ig_sub"/>
</dbReference>
<evidence type="ECO:0000259" key="6">
    <source>
        <dbReference type="PROSITE" id="PS50835"/>
    </source>
</evidence>
<dbReference type="PROSITE" id="PS50835">
    <property type="entry name" value="IG_LIKE"/>
    <property type="match status" value="5"/>
</dbReference>
<dbReference type="PANTHER" id="PTHR10075">
    <property type="entry name" value="BASIGIN RELATED"/>
    <property type="match status" value="1"/>
</dbReference>
<dbReference type="GO" id="GO:0007411">
    <property type="term" value="P:axon guidance"/>
    <property type="evidence" value="ECO:0007669"/>
    <property type="project" value="TreeGrafter"/>
</dbReference>
<evidence type="ECO:0000256" key="1">
    <source>
        <dbReference type="ARBA" id="ARBA00022737"/>
    </source>
</evidence>
<dbReference type="GO" id="GO:0098632">
    <property type="term" value="F:cell-cell adhesion mediator activity"/>
    <property type="evidence" value="ECO:0007669"/>
    <property type="project" value="TreeGrafter"/>
</dbReference>
<accession>A0A2P1DV83</accession>
<dbReference type="GO" id="GO:0030424">
    <property type="term" value="C:axon"/>
    <property type="evidence" value="ECO:0007669"/>
    <property type="project" value="TreeGrafter"/>
</dbReference>
<dbReference type="InterPro" id="IPR013098">
    <property type="entry name" value="Ig_I-set"/>
</dbReference>
<dbReference type="SUPFAM" id="SSF49265">
    <property type="entry name" value="Fibronectin type III"/>
    <property type="match status" value="2"/>
</dbReference>
<dbReference type="GO" id="GO:0070593">
    <property type="term" value="P:dendrite self-avoidance"/>
    <property type="evidence" value="ECO:0007669"/>
    <property type="project" value="TreeGrafter"/>
</dbReference>
<dbReference type="Pfam" id="PF00041">
    <property type="entry name" value="fn3"/>
    <property type="match status" value="2"/>
</dbReference>
<evidence type="ECO:0000259" key="7">
    <source>
        <dbReference type="PROSITE" id="PS50853"/>
    </source>
</evidence>
<organism evidence="8">
    <name type="scientific">Isodiametra pulchra</name>
    <name type="common">Acoelomorph flatworm</name>
    <name type="synonym">Convoluta pulchra</name>
    <dbReference type="NCBI Taxonomy" id="504439"/>
    <lineage>
        <taxon>Eukaryota</taxon>
        <taxon>Metazoa</taxon>
        <taxon>Xenacoelomorpha</taxon>
        <taxon>Acoelomorpha</taxon>
        <taxon>Acoela</taxon>
        <taxon>Isodiametridae</taxon>
        <taxon>Isodiametra</taxon>
    </lineage>
</organism>
<dbReference type="InterPro" id="IPR003598">
    <property type="entry name" value="Ig_sub2"/>
</dbReference>
<proteinExistence type="evidence at transcript level"/>
<dbReference type="PROSITE" id="PS50853">
    <property type="entry name" value="FN3"/>
    <property type="match status" value="3"/>
</dbReference>
<keyword evidence="5" id="KW-0732">Signal</keyword>
<dbReference type="GO" id="GO:0007156">
    <property type="term" value="P:homophilic cell adhesion via plasma membrane adhesion molecules"/>
    <property type="evidence" value="ECO:0007669"/>
    <property type="project" value="TreeGrafter"/>
</dbReference>
<feature type="region of interest" description="Disordered" evidence="3">
    <location>
        <begin position="1089"/>
        <end position="1139"/>
    </location>
</feature>
<dbReference type="Pfam" id="PF07679">
    <property type="entry name" value="I-set"/>
    <property type="match status" value="2"/>
</dbReference>
<dbReference type="InterPro" id="IPR013783">
    <property type="entry name" value="Ig-like_fold"/>
</dbReference>
<keyword evidence="4" id="KW-1133">Transmembrane helix</keyword>
<dbReference type="SMART" id="SM00408">
    <property type="entry name" value="IGc2"/>
    <property type="match status" value="5"/>
</dbReference>
<dbReference type="AlphaFoldDB" id="A0A2P1DV83"/>
<dbReference type="SMART" id="SM00409">
    <property type="entry name" value="IG"/>
    <property type="match status" value="5"/>
</dbReference>
<evidence type="ECO:0000256" key="5">
    <source>
        <dbReference type="SAM" id="SignalP"/>
    </source>
</evidence>
<evidence type="ECO:0000256" key="3">
    <source>
        <dbReference type="SAM" id="MobiDB-lite"/>
    </source>
</evidence>
<evidence type="ECO:0000313" key="8">
    <source>
        <dbReference type="EMBL" id="AVK72299.1"/>
    </source>
</evidence>
<dbReference type="SUPFAM" id="SSF48726">
    <property type="entry name" value="Immunoglobulin"/>
    <property type="match status" value="5"/>
</dbReference>
<feature type="compositionally biased region" description="Polar residues" evidence="3">
    <location>
        <begin position="1127"/>
        <end position="1139"/>
    </location>
</feature>
<keyword evidence="4" id="KW-0472">Membrane</keyword>
<feature type="domain" description="Fibronectin type-III" evidence="7">
    <location>
        <begin position="739"/>
        <end position="835"/>
    </location>
</feature>
<dbReference type="Gene3D" id="2.60.40.10">
    <property type="entry name" value="Immunoglobulins"/>
    <property type="match status" value="8"/>
</dbReference>
<dbReference type="EMBL" id="KY709748">
    <property type="protein sequence ID" value="AVK72299.1"/>
    <property type="molecule type" value="mRNA"/>
</dbReference>
<evidence type="ECO:0000256" key="2">
    <source>
        <dbReference type="ARBA" id="ARBA00023319"/>
    </source>
</evidence>
<sequence>MCLTQSLFYILIVELWLVMSIEFTREPQGQVVEPGNAVSLACHTDAISRADWYRNGLKIATYESEWQQINDDNRHDLFILEVRPDVTTGTYHCVVRSPNSAATLTSASATITVPEMANFEKSPSDETVLLGEDATVDCQLIASFSRNSTVHWLKDGRSLDLTDRRFFSDSHGLEIRSVSLQDQGNYYCLVKSGSQSFRSSTAHLKVVYPPREDPTGVHEVTGFISRDLIMSCPLMGEPAISCQWSRAQGLQLPATRAMQTNNKLVIGHIEGSDAGDYVCVCSNQFGQARAVVSVRVPTDLEFLQKPQDTVALEGYNVSIPCLVRSASPDIVSIVWEKKESSSTAPYSPMMFQGERQGNKMVHENGTLSITNVTTEDKGYYVCRAIKPTSSTDGSIEETINLDVRTHSNQMPPVITVAPFNHTIRPGGTIRLECQASSPSVVTIAWRYINGAWQATKATHISAGSRIQVADNGSFTVSDAKYEDAGLYKCQAVAPGASTERSAVIAIRNDGLEVSPTPSMLPRAVRKPIAFRVTEDSISLRWDPGANISPWYTIEMYSYEKHVFAWETVAQHVYDTKFTVEKLTPGADYVFIVRGVNEIGVGLPSPVSDVIKTITPVTSALTGLREREVQMMMELVEVEALMGVSVNATSAWISWNVLHNAGHVQGFRVKYTMHDGSNSFAAATYTQVEVQDQFARAVLLTGLEPWSSYVAKIEPYYDSVRGAESGQVFFSTPQGVPRNPPAFVQLHRLKANQYTVTWNKPTRCTEGHIIGYSVLVEHAEYSGKSTNYTTLASVFKHDVTLGHAGDDFRVSVAAMTKAGAGVYSMPLGPEHIISPGKESWRRHMPWILGIAGGVVWLALCFFIVFLCLRSRRSIYKSVRTVKYERNQPIQEYGPTHGQWQMMMMPNGQQSTISHQMMQLTPPNSTGGPAGSRDHHPVYISNPGQAAAYTLRNPQECCQPLMVDLDCFQPSQEPPPPESAYQCAGDCYDECETPHYPQVTPCACKQHMQKQRLGSASGTPIQLTAAAVPNRYHTTLPNMQEPLYNELDGVSPDGSRADRGSSYLPHHYEIYDSELGTDAVFQSSEPLLANGGYMSQGHPQSHYQTDQQPVRPANSTPRSSCPKMGMSVVRNSMQTPVNFGH</sequence>
<feature type="chain" id="PRO_5015125120" evidence="5">
    <location>
        <begin position="21"/>
        <end position="1139"/>
    </location>
</feature>
<feature type="compositionally biased region" description="Polar residues" evidence="3">
    <location>
        <begin position="1095"/>
        <end position="1117"/>
    </location>
</feature>
<keyword evidence="4" id="KW-0812">Transmembrane</keyword>
<keyword evidence="2" id="KW-0393">Immunoglobulin domain</keyword>
<dbReference type="PANTHER" id="PTHR10075:SF4">
    <property type="entry name" value="EMBIGIN"/>
    <property type="match status" value="1"/>
</dbReference>
<protein>
    <submittedName>
        <fullName evidence="8">Robo3 protein</fullName>
    </submittedName>
</protein>
<dbReference type="InterPro" id="IPR003961">
    <property type="entry name" value="FN3_dom"/>
</dbReference>
<dbReference type="Pfam" id="PF13927">
    <property type="entry name" value="Ig_3"/>
    <property type="match status" value="3"/>
</dbReference>
<evidence type="ECO:0000256" key="4">
    <source>
        <dbReference type="SAM" id="Phobius"/>
    </source>
</evidence>
<reference evidence="8" key="1">
    <citation type="journal article" date="2018" name="Nature">
        <title>Convergent evolution of bilaterian nerve cords.</title>
        <authorList>
            <person name="Martin-Duran J.M."/>
            <person name="Pang K."/>
            <person name="Borve A."/>
            <person name="Le H.S."/>
            <person name="Furu A."/>
            <person name="Cannon J.T."/>
            <person name="Jondelius U."/>
            <person name="Hejnol A."/>
        </authorList>
    </citation>
    <scope>NUCLEOTIDE SEQUENCE</scope>
</reference>
<dbReference type="InterPro" id="IPR036116">
    <property type="entry name" value="FN3_sf"/>
</dbReference>
<feature type="domain" description="Ig-like" evidence="6">
    <location>
        <begin position="412"/>
        <end position="505"/>
    </location>
</feature>
<feature type="domain" description="Fibronectin type-III" evidence="7">
    <location>
        <begin position="523"/>
        <end position="617"/>
    </location>
</feature>